<protein>
    <submittedName>
        <fullName evidence="1">Uncharacterized protein</fullName>
    </submittedName>
</protein>
<organism evidence="1">
    <name type="scientific">uncultured Caudovirales phage</name>
    <dbReference type="NCBI Taxonomy" id="2100421"/>
    <lineage>
        <taxon>Viruses</taxon>
        <taxon>Duplodnaviria</taxon>
        <taxon>Heunggongvirae</taxon>
        <taxon>Uroviricota</taxon>
        <taxon>Caudoviricetes</taxon>
        <taxon>Peduoviridae</taxon>
        <taxon>Maltschvirus</taxon>
        <taxon>Maltschvirus maltsch</taxon>
    </lineage>
</organism>
<accession>A0A6J5MWD7</accession>
<gene>
    <name evidence="1" type="ORF">UFOVP577_18</name>
</gene>
<dbReference type="EMBL" id="LR796547">
    <property type="protein sequence ID" value="CAB4150652.1"/>
    <property type="molecule type" value="Genomic_DNA"/>
</dbReference>
<name>A0A6J5MWD7_9CAUD</name>
<evidence type="ECO:0000313" key="1">
    <source>
        <dbReference type="EMBL" id="CAB4150652.1"/>
    </source>
</evidence>
<reference evidence="1" key="1">
    <citation type="submission" date="2020-04" db="EMBL/GenBank/DDBJ databases">
        <authorList>
            <person name="Chiriac C."/>
            <person name="Salcher M."/>
            <person name="Ghai R."/>
            <person name="Kavagutti S V."/>
        </authorList>
    </citation>
    <scope>NUCLEOTIDE SEQUENCE</scope>
</reference>
<sequence>MRLADAIHWMMSYDALQPDLIDVQNCSPDDPRRYDEDRKRCIAYLRERNMYILDGHFVPSKAANTDITVVWNRERQKMGNTLIRVAK</sequence>
<proteinExistence type="predicted"/>